<evidence type="ECO:0000313" key="2">
    <source>
        <dbReference type="Proteomes" id="UP000321181"/>
    </source>
</evidence>
<dbReference type="Proteomes" id="UP000321181">
    <property type="component" value="Unassembled WGS sequence"/>
</dbReference>
<keyword evidence="2" id="KW-1185">Reference proteome</keyword>
<gene>
    <name evidence="1" type="ORF">CAE01nite_13500</name>
</gene>
<evidence type="ECO:0000313" key="1">
    <source>
        <dbReference type="EMBL" id="GEO33625.1"/>
    </source>
</evidence>
<proteinExistence type="predicted"/>
<organism evidence="1 2">
    <name type="scientific">Cellulomonas aerilata</name>
    <dbReference type="NCBI Taxonomy" id="515326"/>
    <lineage>
        <taxon>Bacteria</taxon>
        <taxon>Bacillati</taxon>
        <taxon>Actinomycetota</taxon>
        <taxon>Actinomycetes</taxon>
        <taxon>Micrococcales</taxon>
        <taxon>Cellulomonadaceae</taxon>
        <taxon>Cellulomonas</taxon>
    </lineage>
</organism>
<name>A0A512DAZ6_9CELL</name>
<comment type="caution">
    <text evidence="1">The sequence shown here is derived from an EMBL/GenBank/DDBJ whole genome shotgun (WGS) entry which is preliminary data.</text>
</comment>
<protein>
    <submittedName>
        <fullName evidence="1">Uncharacterized protein</fullName>
    </submittedName>
</protein>
<sequence>MPGLSQVDLPPEGGWVAFRAQPGLYVLRADGEGTWTLLGRAGQTLGTVRRTGAKYRAWRGTALGRAESDWRDVVKILW</sequence>
<dbReference type="AlphaFoldDB" id="A0A512DAZ6"/>
<dbReference type="EMBL" id="BJYY01000011">
    <property type="protein sequence ID" value="GEO33625.1"/>
    <property type="molecule type" value="Genomic_DNA"/>
</dbReference>
<reference evidence="1 2" key="1">
    <citation type="submission" date="2019-07" db="EMBL/GenBank/DDBJ databases">
        <title>Whole genome shotgun sequence of Cellulomonas aerilata NBRC 106308.</title>
        <authorList>
            <person name="Hosoyama A."/>
            <person name="Uohara A."/>
            <person name="Ohji S."/>
            <person name="Ichikawa N."/>
        </authorList>
    </citation>
    <scope>NUCLEOTIDE SEQUENCE [LARGE SCALE GENOMIC DNA]</scope>
    <source>
        <strain evidence="1 2">NBRC 106308</strain>
    </source>
</reference>
<accession>A0A512DAZ6</accession>